<dbReference type="SUPFAM" id="SSF47413">
    <property type="entry name" value="lambda repressor-like DNA-binding domains"/>
    <property type="match status" value="1"/>
</dbReference>
<protein>
    <submittedName>
        <fullName evidence="2">XRE family transcriptional regulator</fullName>
    </submittedName>
</protein>
<dbReference type="Proteomes" id="UP000294166">
    <property type="component" value="Unassembled WGS sequence"/>
</dbReference>
<evidence type="ECO:0000259" key="1">
    <source>
        <dbReference type="PROSITE" id="PS50943"/>
    </source>
</evidence>
<dbReference type="RefSeq" id="WP_130048918.1">
    <property type="nucleotide sequence ID" value="NZ_SEZL01000035.1"/>
</dbReference>
<gene>
    <name evidence="2" type="ORF">ERW53_20440</name>
</gene>
<dbReference type="Pfam" id="PF01381">
    <property type="entry name" value="HTH_3"/>
    <property type="match status" value="1"/>
</dbReference>
<dbReference type="SMART" id="SM00530">
    <property type="entry name" value="HTH_XRE"/>
    <property type="match status" value="1"/>
</dbReference>
<name>A0ABY0I129_9GAMM</name>
<dbReference type="Gene3D" id="1.10.260.40">
    <property type="entry name" value="lambda repressor-like DNA-binding domains"/>
    <property type="match status" value="1"/>
</dbReference>
<dbReference type="CDD" id="cd00093">
    <property type="entry name" value="HTH_XRE"/>
    <property type="match status" value="1"/>
</dbReference>
<dbReference type="PROSITE" id="PS50943">
    <property type="entry name" value="HTH_CROC1"/>
    <property type="match status" value="1"/>
</dbReference>
<evidence type="ECO:0000313" key="2">
    <source>
        <dbReference type="EMBL" id="RYU58527.1"/>
    </source>
</evidence>
<comment type="caution">
    <text evidence="2">The sequence shown here is derived from an EMBL/GenBank/DDBJ whole genome shotgun (WGS) entry which is preliminary data.</text>
</comment>
<reference evidence="2 3" key="1">
    <citation type="submission" date="2019-02" db="EMBL/GenBank/DDBJ databases">
        <title>Genome sequences of Aliivibrio finisterrensis strains from farmed Atlantic salmon.</title>
        <authorList>
            <person name="Bowman J.P."/>
        </authorList>
    </citation>
    <scope>NUCLEOTIDE SEQUENCE [LARGE SCALE GENOMIC DNA]</scope>
    <source>
        <strain evidence="2 3">A21</strain>
    </source>
</reference>
<sequence>MILGKRIKAIRLAESMSQSELSQLTGISIHSLRHYEQGTRALSEENLMLITNNERFEKYTYWLMTGKTLPESGQVCPDFSILSQCGIIDAETMEKRA</sequence>
<dbReference type="EMBL" id="SEZN01000084">
    <property type="protein sequence ID" value="RYU58527.1"/>
    <property type="molecule type" value="Genomic_DNA"/>
</dbReference>
<accession>A0ABY0I129</accession>
<organism evidence="2 3">
    <name type="scientific">Aliivibrio finisterrensis</name>
    <dbReference type="NCBI Taxonomy" id="511998"/>
    <lineage>
        <taxon>Bacteria</taxon>
        <taxon>Pseudomonadati</taxon>
        <taxon>Pseudomonadota</taxon>
        <taxon>Gammaproteobacteria</taxon>
        <taxon>Vibrionales</taxon>
        <taxon>Vibrionaceae</taxon>
        <taxon>Aliivibrio</taxon>
    </lineage>
</organism>
<proteinExistence type="predicted"/>
<feature type="domain" description="HTH cro/C1-type" evidence="1">
    <location>
        <begin position="7"/>
        <end position="50"/>
    </location>
</feature>
<evidence type="ECO:0000313" key="3">
    <source>
        <dbReference type="Proteomes" id="UP000294166"/>
    </source>
</evidence>
<dbReference type="InterPro" id="IPR001387">
    <property type="entry name" value="Cro/C1-type_HTH"/>
</dbReference>
<keyword evidence="3" id="KW-1185">Reference proteome</keyword>
<dbReference type="InterPro" id="IPR010982">
    <property type="entry name" value="Lambda_DNA-bd_dom_sf"/>
</dbReference>